<dbReference type="AlphaFoldDB" id="A0A1I7TQ43"/>
<feature type="compositionally biased region" description="Low complexity" evidence="1">
    <location>
        <begin position="106"/>
        <end position="118"/>
    </location>
</feature>
<feature type="compositionally biased region" description="Pro residues" evidence="1">
    <location>
        <begin position="250"/>
        <end position="262"/>
    </location>
</feature>
<evidence type="ECO:0000313" key="3">
    <source>
        <dbReference type="Proteomes" id="UP000095282"/>
    </source>
</evidence>
<feature type="chain" id="PRO_5009307810" evidence="2">
    <location>
        <begin position="24"/>
        <end position="1074"/>
    </location>
</feature>
<evidence type="ECO:0000313" key="4">
    <source>
        <dbReference type="WBParaSite" id="Csp11.Scaffold629.g10658.t2"/>
    </source>
</evidence>
<dbReference type="Proteomes" id="UP000095282">
    <property type="component" value="Unplaced"/>
</dbReference>
<feature type="compositionally biased region" description="Polar residues" evidence="1">
    <location>
        <begin position="345"/>
        <end position="372"/>
    </location>
</feature>
<dbReference type="STRING" id="1561998.A0A1I7TQ43"/>
<dbReference type="eggNOG" id="ENOG502TH37">
    <property type="taxonomic scope" value="Eukaryota"/>
</dbReference>
<dbReference type="WBParaSite" id="Csp11.Scaffold629.g10658.t2">
    <property type="protein sequence ID" value="Csp11.Scaffold629.g10658.t2"/>
    <property type="gene ID" value="Csp11.Scaffold629.g10658"/>
</dbReference>
<feature type="compositionally biased region" description="Basic and acidic residues" evidence="1">
    <location>
        <begin position="34"/>
        <end position="44"/>
    </location>
</feature>
<feature type="region of interest" description="Disordered" evidence="1">
    <location>
        <begin position="25"/>
        <end position="45"/>
    </location>
</feature>
<accession>A0A1I7TQ43</accession>
<protein>
    <submittedName>
        <fullName evidence="4">GATA-type domain-containing protein</fullName>
    </submittedName>
</protein>
<feature type="compositionally biased region" description="Gly residues" evidence="1">
    <location>
        <begin position="381"/>
        <end position="414"/>
    </location>
</feature>
<feature type="region of interest" description="Disordered" evidence="1">
    <location>
        <begin position="246"/>
        <end position="603"/>
    </location>
</feature>
<sequence length="1074" mass="116579">MRRIAPLFPVLLVVFLLEGQVQGFASAPGTYPEEETKAGNDMEMPKNPYQNGWTGYDFYYEKEPKPATGGSGKMPAFQSIESVDTDRESPEDPSGYQASGSESGPKARPTTAAPKTTVPTVAEKLEVAPSTSTKGKKHGLLYFCYHVPTIFSFLSYRTYFTCVQVPPPPHIVPPPLKHHHQVFHQPLNHMHQYLHPKKSPTVVQIYLLQMICCMEEEGRSKKVLIVAIKISTSFLSLNLAFRTGSIAPPSHDPPPPPPPAQPIPVSTLTKKSHPGDDDLGGPSGYEMRELGSSSKWSKAPGAQPKSPDDGLKVNPIQTVEPEGPDYGQNIESKSSGTPAPGGRSPGSQPYNSYGSKQSEGPYSTRVTSSTPGSHREPYGESDGGSQRGSHGGYQGGSNGGSVGGFYEGSHGGSPGEPYKASHGSRPSENHNPKPPATQKTPTPHAYSHQKASDPYQPRVTAIPNDLGSEPRATSSHAPTLPESLHHTTALSNPRGSEDALSFPDLPDAYHNPTKHFTAPRITPARGFYGNPENPRISESQGKYETPNSSSGYSPPSNKVTHHGNAPGSEPSVPAASGYPDVLDYGSRPNNHIGKMASAKPTTTHDTWDYSNSNNALSPRDPYDHFGRTVHHVTLAPPPAAASRSFNRGNFEETSEDELDGGYGTNDIVIVPLRSSHSTTSTNTEVRAQISEIDRIAESFENSAREPVEYEQKITSESSKGITVEAGKDIMKHFGRKARKCCSCCDEKQPVSRNIETKVEPLHVQQAVDPSRQLAENDPVQNYVPLQNTIGGNAYVQQPAVHPPQTQYQQPFQQYQPQYPQSYPYQQPSCGCQPQPQNCCAPPAPCCLPTIPCCPPIPCCPQPKICCQPTPICLPPQQCCSINFKLPTIPICGRACPSCPCRRRVHKSLRLKRHAISSNCHQCSAAGEPWKAVVHHREKRAAPGCSSGFSTMQQNSCGNCGASHLRSTRVKRMGCLPCLGRKKRDTDSHLRVKRMGCLPCLGRKKRSALSSPSGCSQCNSLGHLFTRYKRSLFGCSPCAPQPPCGCQGRKKRSVTVKIVKRAPEKCDATCCDYSK</sequence>
<feature type="compositionally biased region" description="Low complexity" evidence="1">
    <location>
        <begin position="546"/>
        <end position="557"/>
    </location>
</feature>
<reference evidence="4" key="1">
    <citation type="submission" date="2016-11" db="UniProtKB">
        <authorList>
            <consortium name="WormBaseParasite"/>
        </authorList>
    </citation>
    <scope>IDENTIFICATION</scope>
</reference>
<keyword evidence="2" id="KW-0732">Signal</keyword>
<feature type="signal peptide" evidence="2">
    <location>
        <begin position="1"/>
        <end position="23"/>
    </location>
</feature>
<feature type="region of interest" description="Disordered" evidence="1">
    <location>
        <begin position="81"/>
        <end position="118"/>
    </location>
</feature>
<evidence type="ECO:0000256" key="2">
    <source>
        <dbReference type="SAM" id="SignalP"/>
    </source>
</evidence>
<evidence type="ECO:0000256" key="1">
    <source>
        <dbReference type="SAM" id="MobiDB-lite"/>
    </source>
</evidence>
<keyword evidence="3" id="KW-1185">Reference proteome</keyword>
<organism evidence="3 4">
    <name type="scientific">Caenorhabditis tropicalis</name>
    <dbReference type="NCBI Taxonomy" id="1561998"/>
    <lineage>
        <taxon>Eukaryota</taxon>
        <taxon>Metazoa</taxon>
        <taxon>Ecdysozoa</taxon>
        <taxon>Nematoda</taxon>
        <taxon>Chromadorea</taxon>
        <taxon>Rhabditida</taxon>
        <taxon>Rhabditina</taxon>
        <taxon>Rhabditomorpha</taxon>
        <taxon>Rhabditoidea</taxon>
        <taxon>Rhabditidae</taxon>
        <taxon>Peloderinae</taxon>
        <taxon>Caenorhabditis</taxon>
    </lineage>
</organism>
<proteinExistence type="predicted"/>
<name>A0A1I7TQ43_9PELO</name>